<dbReference type="GeneID" id="92353700"/>
<dbReference type="InterPro" id="IPR017871">
    <property type="entry name" value="ABC_transporter-like_CS"/>
</dbReference>
<dbReference type="PANTHER" id="PTHR42711:SF18">
    <property type="entry name" value="ABC TRANSPORTER, ATP-BINDING PROTEIN"/>
    <property type="match status" value="1"/>
</dbReference>
<keyword evidence="3 5" id="KW-0067">ATP-binding</keyword>
<keyword evidence="2" id="KW-0547">Nucleotide-binding</keyword>
<dbReference type="InterPro" id="IPR027417">
    <property type="entry name" value="P-loop_NTPase"/>
</dbReference>
<dbReference type="PROSITE" id="PS00211">
    <property type="entry name" value="ABC_TRANSPORTER_1"/>
    <property type="match status" value="1"/>
</dbReference>
<sequence>MIEVIGLVKRYGNREVLSNVSINVKKGEFVSLIGPNGAGKTTMIRSILTLIRPDKGEIRILGKNPFKDKKVFKNLGYVQELPNLPPFMTGRQVLELSAKIKGVKKDEIDEILDVVGMTEFANRQIAKYSKGMIQRIAIAEALLGNPEILILDEPNIGIDPIFTLKVRQIFDRLKREGSSILMTSHELEDVKKLSDRVYMIYKGKIIFEGNVEDLVKKFLGIQVIIESDDDDKEKIVNFLSSLEYVKKVFKEGSRVIISMSEDKREELLEKLISSGFKIKGFYLDLNLEEAYSRAINSVGNNAL</sequence>
<evidence type="ECO:0000313" key="5">
    <source>
        <dbReference type="EMBL" id="BFH72824.1"/>
    </source>
</evidence>
<accession>A0AAT9GQ57</accession>
<protein>
    <submittedName>
        <fullName evidence="5">ABC transporter ATP-binding protein</fullName>
    </submittedName>
</protein>
<dbReference type="PANTHER" id="PTHR42711">
    <property type="entry name" value="ABC TRANSPORTER ATP-BINDING PROTEIN"/>
    <property type="match status" value="1"/>
</dbReference>
<keyword evidence="1" id="KW-0813">Transport</keyword>
<dbReference type="SMART" id="SM00382">
    <property type="entry name" value="AAA"/>
    <property type="match status" value="1"/>
</dbReference>
<dbReference type="AlphaFoldDB" id="A0AAT9GQ57"/>
<gene>
    <name evidence="5" type="ORF">SJAV_07680</name>
</gene>
<evidence type="ECO:0000259" key="4">
    <source>
        <dbReference type="PROSITE" id="PS50893"/>
    </source>
</evidence>
<organism evidence="5">
    <name type="scientific">Sulfurisphaera javensis</name>
    <dbReference type="NCBI Taxonomy" id="2049879"/>
    <lineage>
        <taxon>Archaea</taxon>
        <taxon>Thermoproteota</taxon>
        <taxon>Thermoprotei</taxon>
        <taxon>Sulfolobales</taxon>
        <taxon>Sulfolobaceae</taxon>
        <taxon>Sulfurisphaera</taxon>
    </lineage>
</organism>
<evidence type="ECO:0000256" key="1">
    <source>
        <dbReference type="ARBA" id="ARBA00022448"/>
    </source>
</evidence>
<dbReference type="InterPro" id="IPR003439">
    <property type="entry name" value="ABC_transporter-like_ATP-bd"/>
</dbReference>
<dbReference type="InterPro" id="IPR003593">
    <property type="entry name" value="AAA+_ATPase"/>
</dbReference>
<feature type="domain" description="ABC transporter" evidence="4">
    <location>
        <begin position="2"/>
        <end position="227"/>
    </location>
</feature>
<evidence type="ECO:0000256" key="2">
    <source>
        <dbReference type="ARBA" id="ARBA00022741"/>
    </source>
</evidence>
<dbReference type="GO" id="GO:0016887">
    <property type="term" value="F:ATP hydrolysis activity"/>
    <property type="evidence" value="ECO:0007669"/>
    <property type="project" value="InterPro"/>
</dbReference>
<dbReference type="Pfam" id="PF00005">
    <property type="entry name" value="ABC_tran"/>
    <property type="match status" value="1"/>
</dbReference>
<dbReference type="EMBL" id="AP031322">
    <property type="protein sequence ID" value="BFH72824.1"/>
    <property type="molecule type" value="Genomic_DNA"/>
</dbReference>
<dbReference type="GO" id="GO:0005524">
    <property type="term" value="F:ATP binding"/>
    <property type="evidence" value="ECO:0007669"/>
    <property type="project" value="UniProtKB-KW"/>
</dbReference>
<dbReference type="KEGG" id="sjv:SJAV_07680"/>
<dbReference type="PROSITE" id="PS50893">
    <property type="entry name" value="ABC_TRANSPORTER_2"/>
    <property type="match status" value="1"/>
</dbReference>
<evidence type="ECO:0000256" key="3">
    <source>
        <dbReference type="ARBA" id="ARBA00022840"/>
    </source>
</evidence>
<name>A0AAT9GQ57_9CREN</name>
<dbReference type="Gene3D" id="3.40.50.300">
    <property type="entry name" value="P-loop containing nucleotide triphosphate hydrolases"/>
    <property type="match status" value="1"/>
</dbReference>
<dbReference type="InterPro" id="IPR050763">
    <property type="entry name" value="ABC_transporter_ATP-binding"/>
</dbReference>
<dbReference type="RefSeq" id="WP_369611020.1">
    <property type="nucleotide sequence ID" value="NZ_AP031322.1"/>
</dbReference>
<proteinExistence type="predicted"/>
<dbReference type="SUPFAM" id="SSF52540">
    <property type="entry name" value="P-loop containing nucleoside triphosphate hydrolases"/>
    <property type="match status" value="1"/>
</dbReference>
<reference evidence="5" key="1">
    <citation type="submission" date="2024-03" db="EMBL/GenBank/DDBJ databases">
        <title>Complete genome sequence of Sulfurisphaera javensis strain KD-1.</title>
        <authorList>
            <person name="Sakai H."/>
            <person name="Nur N."/>
            <person name="Suwanto A."/>
            <person name="Kurosawa N."/>
        </authorList>
    </citation>
    <scope>NUCLEOTIDE SEQUENCE</scope>
    <source>
        <strain evidence="5">KD-1</strain>
    </source>
</reference>